<keyword evidence="3" id="KW-1185">Reference proteome</keyword>
<dbReference type="Gene3D" id="3.40.30.10">
    <property type="entry name" value="Glutaredoxin"/>
    <property type="match status" value="1"/>
</dbReference>
<reference evidence="2 3" key="1">
    <citation type="submission" date="2014-06" db="EMBL/GenBank/DDBJ databases">
        <title>Evolutionary Origins and Diversification of the Mycorrhizal Mutualists.</title>
        <authorList>
            <consortium name="DOE Joint Genome Institute"/>
            <consortium name="Mycorrhizal Genomics Consortium"/>
            <person name="Kohler A."/>
            <person name="Kuo A."/>
            <person name="Nagy L.G."/>
            <person name="Floudas D."/>
            <person name="Copeland A."/>
            <person name="Barry K.W."/>
            <person name="Cichocki N."/>
            <person name="Veneault-Fourrey C."/>
            <person name="LaButti K."/>
            <person name="Lindquist E.A."/>
            <person name="Lipzen A."/>
            <person name="Lundell T."/>
            <person name="Morin E."/>
            <person name="Murat C."/>
            <person name="Riley R."/>
            <person name="Ohm R."/>
            <person name="Sun H."/>
            <person name="Tunlid A."/>
            <person name="Henrissat B."/>
            <person name="Grigoriev I.V."/>
            <person name="Hibbett D.S."/>
            <person name="Martin F."/>
        </authorList>
    </citation>
    <scope>NUCLEOTIDE SEQUENCE [LARGE SCALE GENOMIC DNA]</scope>
    <source>
        <strain evidence="2 3">SS14</strain>
    </source>
</reference>
<dbReference type="InterPro" id="IPR036249">
    <property type="entry name" value="Thioredoxin-like_sf"/>
</dbReference>
<dbReference type="Pfam" id="PF13409">
    <property type="entry name" value="GST_N_2"/>
    <property type="match status" value="1"/>
</dbReference>
<dbReference type="AlphaFoldDB" id="A0A0C9UYD6"/>
<dbReference type="InterPro" id="IPR036282">
    <property type="entry name" value="Glutathione-S-Trfase_C_sf"/>
</dbReference>
<evidence type="ECO:0000259" key="1">
    <source>
        <dbReference type="PROSITE" id="PS50404"/>
    </source>
</evidence>
<dbReference type="HOGENOM" id="CLU_011226_4_0_1"/>
<organism evidence="2 3">
    <name type="scientific">Sphaerobolus stellatus (strain SS14)</name>
    <dbReference type="NCBI Taxonomy" id="990650"/>
    <lineage>
        <taxon>Eukaryota</taxon>
        <taxon>Fungi</taxon>
        <taxon>Dikarya</taxon>
        <taxon>Basidiomycota</taxon>
        <taxon>Agaricomycotina</taxon>
        <taxon>Agaricomycetes</taxon>
        <taxon>Phallomycetidae</taxon>
        <taxon>Geastrales</taxon>
        <taxon>Sphaerobolaceae</taxon>
        <taxon>Sphaerobolus</taxon>
    </lineage>
</organism>
<name>A0A0C9UYD6_SPHS4</name>
<sequence length="257" mass="29343">MSKITFFDLPSVCKPQAWSPNTWKARFVLNYKRIPYKTVWVSYPDIEETLLKLGGEGKATSTSRDNPSKPLYTLPAILDESGPEPVLIIDSLKIAEYLDEKFPERPVIPKKGKALEYAFEGFFGKTLGSSLLRPLLPFAADIQDEKGKPYFKNTREKWFGMKLEEFSPEGSVRDAQWKELEKAYDKVAAVLDKNGPGVDFVAGGPEPTRADFILASFFIWIKSVAPEEWKKRGVEQWANGRWARLLKRTEEWQTVDD</sequence>
<dbReference type="Proteomes" id="UP000054279">
    <property type="component" value="Unassembled WGS sequence"/>
</dbReference>
<dbReference type="OrthoDB" id="4951845at2759"/>
<protein>
    <recommendedName>
        <fullName evidence="1">GST N-terminal domain-containing protein</fullName>
    </recommendedName>
</protein>
<dbReference type="PROSITE" id="PS50404">
    <property type="entry name" value="GST_NTER"/>
    <property type="match status" value="1"/>
</dbReference>
<proteinExistence type="predicted"/>
<gene>
    <name evidence="2" type="ORF">M422DRAFT_257200</name>
</gene>
<dbReference type="Gene3D" id="1.20.1050.10">
    <property type="match status" value="1"/>
</dbReference>
<dbReference type="SUPFAM" id="SSF47616">
    <property type="entry name" value="GST C-terminal domain-like"/>
    <property type="match status" value="1"/>
</dbReference>
<dbReference type="InterPro" id="IPR054416">
    <property type="entry name" value="GST_UstS-like_C"/>
</dbReference>
<feature type="domain" description="GST N-terminal" evidence="1">
    <location>
        <begin position="9"/>
        <end position="106"/>
    </location>
</feature>
<evidence type="ECO:0000313" key="2">
    <source>
        <dbReference type="EMBL" id="KIJ39884.1"/>
    </source>
</evidence>
<dbReference type="InterPro" id="IPR004045">
    <property type="entry name" value="Glutathione_S-Trfase_N"/>
</dbReference>
<dbReference type="EMBL" id="KN837148">
    <property type="protein sequence ID" value="KIJ39884.1"/>
    <property type="molecule type" value="Genomic_DNA"/>
</dbReference>
<dbReference type="SUPFAM" id="SSF52833">
    <property type="entry name" value="Thioredoxin-like"/>
    <property type="match status" value="1"/>
</dbReference>
<evidence type="ECO:0000313" key="3">
    <source>
        <dbReference type="Proteomes" id="UP000054279"/>
    </source>
</evidence>
<accession>A0A0C9UYD6</accession>
<dbReference type="Pfam" id="PF22041">
    <property type="entry name" value="GST_C_7"/>
    <property type="match status" value="1"/>
</dbReference>